<comment type="caution">
    <text evidence="1">The sequence shown here is derived from an EMBL/GenBank/DDBJ whole genome shotgun (WGS) entry which is preliminary data.</text>
</comment>
<reference evidence="1 2" key="1">
    <citation type="submission" date="2014-12" db="EMBL/GenBank/DDBJ databases">
        <title>Genome sequence of Flavobacterium beibuense RSKm HC5.</title>
        <authorList>
            <person name="Kim J.F."/>
            <person name="Song J.Y."/>
            <person name="Kwak M.-J."/>
            <person name="Lee S.-W."/>
        </authorList>
    </citation>
    <scope>NUCLEOTIDE SEQUENCE [LARGE SCALE GENOMIC DNA]</scope>
    <source>
        <strain evidence="1 2">RSKm HC5</strain>
    </source>
</reference>
<evidence type="ECO:0000313" key="2">
    <source>
        <dbReference type="Proteomes" id="UP000289775"/>
    </source>
</evidence>
<gene>
    <name evidence="1" type="ORF">NU09_1080</name>
</gene>
<evidence type="ECO:0000313" key="1">
    <source>
        <dbReference type="EMBL" id="RYJ44470.1"/>
    </source>
</evidence>
<keyword evidence="2" id="KW-1185">Reference proteome</keyword>
<proteinExistence type="predicted"/>
<accession>A0A444WF44</accession>
<dbReference type="Proteomes" id="UP000289775">
    <property type="component" value="Unassembled WGS sequence"/>
</dbReference>
<protein>
    <submittedName>
        <fullName evidence="1">Uncharacterized protein</fullName>
    </submittedName>
</protein>
<sequence length="53" mass="5954">MLWAVFNLESILFYSISLFLSKTLRARCEAGSLLFVLFVGKAVNKKPAIGRFS</sequence>
<name>A0A444WF44_9FLAO</name>
<organism evidence="1 2">
    <name type="scientific">Flavobacterium beibuense</name>
    <dbReference type="NCBI Taxonomy" id="657326"/>
    <lineage>
        <taxon>Bacteria</taxon>
        <taxon>Pseudomonadati</taxon>
        <taxon>Bacteroidota</taxon>
        <taxon>Flavobacteriia</taxon>
        <taxon>Flavobacteriales</taxon>
        <taxon>Flavobacteriaceae</taxon>
        <taxon>Flavobacterium</taxon>
    </lineage>
</organism>
<dbReference type="AlphaFoldDB" id="A0A444WF44"/>
<dbReference type="EMBL" id="JUIW01000003">
    <property type="protein sequence ID" value="RYJ44470.1"/>
    <property type="molecule type" value="Genomic_DNA"/>
</dbReference>